<sequence>MTSGQFNPADKDDWIAHGRCPDHASILADA</sequence>
<proteinExistence type="predicted"/>
<evidence type="ECO:0000313" key="2">
    <source>
        <dbReference type="Proteomes" id="UP000015524"/>
    </source>
</evidence>
<accession>T0GYS9</accession>
<dbReference type="AlphaFoldDB" id="T0GYS9"/>
<keyword evidence="2" id="KW-1185">Reference proteome</keyword>
<protein>
    <submittedName>
        <fullName evidence="1">Uncharacterized protein</fullName>
    </submittedName>
</protein>
<dbReference type="EMBL" id="ATIB01000027">
    <property type="protein sequence ID" value="EQB05098.1"/>
    <property type="molecule type" value="Genomic_DNA"/>
</dbReference>
<comment type="caution">
    <text evidence="1">The sequence shown here is derived from an EMBL/GenBank/DDBJ whole genome shotgun (WGS) entry which is preliminary data.</text>
</comment>
<name>T0GYS9_9SPHN</name>
<organism evidence="1 2">
    <name type="scientific">Sphingobium baderi LL03</name>
    <dbReference type="NCBI Taxonomy" id="1114964"/>
    <lineage>
        <taxon>Bacteria</taxon>
        <taxon>Pseudomonadati</taxon>
        <taxon>Pseudomonadota</taxon>
        <taxon>Alphaproteobacteria</taxon>
        <taxon>Sphingomonadales</taxon>
        <taxon>Sphingomonadaceae</taxon>
        <taxon>Sphingobium</taxon>
    </lineage>
</organism>
<dbReference type="Proteomes" id="UP000015524">
    <property type="component" value="Unassembled WGS sequence"/>
</dbReference>
<reference evidence="1 2" key="1">
    <citation type="journal article" date="2013" name="Genome Announc.">
        <title>Draft Genome Sequence of a Hexachlorocyclohexane-Degrading Bacterium, Sphingobium baderi Strain LL03T.</title>
        <authorList>
            <person name="Kaur J."/>
            <person name="Verma H."/>
            <person name="Tripathi C."/>
            <person name="Khurana J.P."/>
            <person name="Lal R."/>
        </authorList>
    </citation>
    <scope>NUCLEOTIDE SEQUENCE [LARGE SCALE GENOMIC DNA]</scope>
    <source>
        <strain evidence="1 2">LL03</strain>
    </source>
</reference>
<dbReference type="PATRIC" id="fig|1114964.8.peg.4271"/>
<evidence type="ECO:0000313" key="1">
    <source>
        <dbReference type="EMBL" id="EQB05098.1"/>
    </source>
</evidence>
<gene>
    <name evidence="1" type="ORF">L485_02990</name>
</gene>